<organism evidence="2 3">
    <name type="scientific">Seonamhaeicola marinus</name>
    <dbReference type="NCBI Taxonomy" id="1912246"/>
    <lineage>
        <taxon>Bacteria</taxon>
        <taxon>Pseudomonadati</taxon>
        <taxon>Bacteroidota</taxon>
        <taxon>Flavobacteriia</taxon>
        <taxon>Flavobacteriales</taxon>
        <taxon>Flavobacteriaceae</taxon>
    </lineage>
</organism>
<dbReference type="InterPro" id="IPR011871">
    <property type="entry name" value="Fib_succ_major"/>
</dbReference>
<dbReference type="OrthoDB" id="9805760at2"/>
<accession>A0A5D0I4H9</accession>
<reference evidence="2 3" key="1">
    <citation type="submission" date="2019-08" db="EMBL/GenBank/DDBJ databases">
        <title>Seonamhaeicola sediminis sp. nov., isolated from marine sediment.</title>
        <authorList>
            <person name="Cao W.R."/>
        </authorList>
    </citation>
    <scope>NUCLEOTIDE SEQUENCE [LARGE SCALE GENOMIC DNA]</scope>
    <source>
        <strain evidence="2 3">B011</strain>
    </source>
</reference>
<gene>
    <name evidence="2" type="ORF">FUA24_09475</name>
</gene>
<dbReference type="AlphaFoldDB" id="A0A5D0I4H9"/>
<dbReference type="Proteomes" id="UP000323930">
    <property type="component" value="Unassembled WGS sequence"/>
</dbReference>
<dbReference type="PROSITE" id="PS51257">
    <property type="entry name" value="PROKAR_LIPOPROTEIN"/>
    <property type="match status" value="1"/>
</dbReference>
<evidence type="ECO:0000259" key="1">
    <source>
        <dbReference type="Pfam" id="PF09603"/>
    </source>
</evidence>
<keyword evidence="3" id="KW-1185">Reference proteome</keyword>
<comment type="caution">
    <text evidence="2">The sequence shown here is derived from an EMBL/GenBank/DDBJ whole genome shotgun (WGS) entry which is preliminary data.</text>
</comment>
<evidence type="ECO:0000313" key="3">
    <source>
        <dbReference type="Proteomes" id="UP000323930"/>
    </source>
</evidence>
<dbReference type="NCBIfam" id="TIGR02145">
    <property type="entry name" value="Fib_succ_major"/>
    <property type="match status" value="1"/>
</dbReference>
<protein>
    <recommendedName>
        <fullName evidence="1">Fibrobacter succinogenes major paralogous domain-containing protein</fullName>
    </recommendedName>
</protein>
<sequence length="468" mass="53569">MKNFSIAFWVVLISCNLYAQKGDLKFAEKALKDGKEFNAAYFSAKALNHPKASKRIVKRAHKILSEYVSKGFDYRENEISSYTKKLQNYDKDESVKNASIVVQFTQDLIDYKTVLDEIPNDRLAPPKSKSPPVVVPEKDYSKALKSAINQLNEIKKKASLDYLKEARELSKEKMLDKLKESFYKYEKAIKLDNSVVESVRNEKNALGIRIGKLMLSEANSLYFSQGSSFNDKELAIEILEKASKYSEEEEIKKQKTKLGNDLCEVYYLKVRNLLELPLKRQEEGTNKNEKANTTVSGMKVSFDKNKAIQDIKNRQLKTSNSSPKRSTILAGNSNAVISSTNLDNSHQAIAFLDRIKKINPSYKDTKYLMQIALKGTWLIDYRDNKKYATAKIGNHIWMTTNLDFNASGSEYKTYCKDGKVVEVKKYGRFYNWYSVMKNSRSEGSQGVCPKGWRVPSVEDYRTLQNTIL</sequence>
<name>A0A5D0I4H9_9FLAO</name>
<dbReference type="Pfam" id="PF09603">
    <property type="entry name" value="Fib_succ_major"/>
    <property type="match status" value="1"/>
</dbReference>
<feature type="domain" description="Fibrobacter succinogenes major paralogous" evidence="1">
    <location>
        <begin position="391"/>
        <end position="466"/>
    </location>
</feature>
<evidence type="ECO:0000313" key="2">
    <source>
        <dbReference type="EMBL" id="TYA78574.1"/>
    </source>
</evidence>
<proteinExistence type="predicted"/>
<dbReference type="EMBL" id="VSDQ01000577">
    <property type="protein sequence ID" value="TYA78574.1"/>
    <property type="molecule type" value="Genomic_DNA"/>
</dbReference>
<dbReference type="RefSeq" id="WP_148541707.1">
    <property type="nucleotide sequence ID" value="NZ_VSDQ01000577.1"/>
</dbReference>